<dbReference type="AlphaFoldDB" id="A0A5E4N485"/>
<dbReference type="GO" id="GO:0007009">
    <property type="term" value="P:plasma membrane organization"/>
    <property type="evidence" value="ECO:0007669"/>
    <property type="project" value="TreeGrafter"/>
</dbReference>
<reference evidence="8 9" key="1">
    <citation type="submission" date="2019-08" db="EMBL/GenBank/DDBJ databases">
        <authorList>
            <person name="Alioto T."/>
            <person name="Alioto T."/>
            <person name="Gomez Garrido J."/>
        </authorList>
    </citation>
    <scope>NUCLEOTIDE SEQUENCE [LARGE SCALE GENOMIC DNA]</scope>
</reference>
<evidence type="ECO:0000256" key="5">
    <source>
        <dbReference type="ARBA" id="ARBA00023136"/>
    </source>
</evidence>
<feature type="domain" description="Ferlin C-terminal" evidence="7">
    <location>
        <begin position="176"/>
        <end position="218"/>
    </location>
</feature>
<sequence length="295" mass="34045">MALTTLSFIGTFITRWLPGIEQQSTDIHYRSLNGEGMFNWRFKFPFSYNKTENIIVHNEKYLFSWYDEEQHVLPRLHLQIWDNDRITPDSYIGIKHILHPYLDKTVHTVLLNHIGMSFGLEDLEDGFLNLDLWNMPKGTKSSRWCTMSNSVPRINLFKIKKARGWWPFVSTKDNKNLIVGKLDAEIQIITKQEADTQPAGLGRDGPQPLPEPKRPSTHYMEKFTGLFTGKNLASTIPNLQFERENKNSHINSSIHLEPVTSDEIILKIDLLKNNIAPGSDKITVEFQKTVKKLVA</sequence>
<dbReference type="InterPro" id="IPR037725">
    <property type="entry name" value="C2F_Ferlin"/>
</dbReference>
<accession>A0A5E4N485</accession>
<keyword evidence="9" id="KW-1185">Reference proteome</keyword>
<evidence type="ECO:0000256" key="1">
    <source>
        <dbReference type="ARBA" id="ARBA00004370"/>
    </source>
</evidence>
<dbReference type="InterPro" id="IPR032362">
    <property type="entry name" value="Ferlin_C"/>
</dbReference>
<dbReference type="OrthoDB" id="6604236at2759"/>
<comment type="subcellular location">
    <subcellularLocation>
        <location evidence="1">Membrane</location>
    </subcellularLocation>
</comment>
<name>A0A5E4N485_9HEMI</name>
<dbReference type="InterPro" id="IPR037721">
    <property type="entry name" value="Ferlin"/>
</dbReference>
<evidence type="ECO:0000259" key="7">
    <source>
        <dbReference type="Pfam" id="PF16165"/>
    </source>
</evidence>
<feature type="non-terminal residue" evidence="8">
    <location>
        <position position="295"/>
    </location>
</feature>
<dbReference type="PANTHER" id="PTHR12546:SF33">
    <property type="entry name" value="SPERM VESICLE FUSION PROTEIN FER-1"/>
    <property type="match status" value="1"/>
</dbReference>
<evidence type="ECO:0000256" key="4">
    <source>
        <dbReference type="ARBA" id="ARBA00022989"/>
    </source>
</evidence>
<keyword evidence="5" id="KW-0472">Membrane</keyword>
<dbReference type="Pfam" id="PF16165">
    <property type="entry name" value="Ferlin_C"/>
    <property type="match status" value="1"/>
</dbReference>
<dbReference type="InterPro" id="IPR035892">
    <property type="entry name" value="C2_domain_sf"/>
</dbReference>
<evidence type="ECO:0000313" key="8">
    <source>
        <dbReference type="EMBL" id="VVC37902.1"/>
    </source>
</evidence>
<proteinExistence type="predicted"/>
<organism evidence="8 9">
    <name type="scientific">Cinara cedri</name>
    <dbReference type="NCBI Taxonomy" id="506608"/>
    <lineage>
        <taxon>Eukaryota</taxon>
        <taxon>Metazoa</taxon>
        <taxon>Ecdysozoa</taxon>
        <taxon>Arthropoda</taxon>
        <taxon>Hexapoda</taxon>
        <taxon>Insecta</taxon>
        <taxon>Pterygota</taxon>
        <taxon>Neoptera</taxon>
        <taxon>Paraneoptera</taxon>
        <taxon>Hemiptera</taxon>
        <taxon>Sternorrhyncha</taxon>
        <taxon>Aphidomorpha</taxon>
        <taxon>Aphidoidea</taxon>
        <taxon>Aphididae</taxon>
        <taxon>Lachninae</taxon>
        <taxon>Cinara</taxon>
    </lineage>
</organism>
<keyword evidence="2" id="KW-0812">Transmembrane</keyword>
<dbReference type="PANTHER" id="PTHR12546">
    <property type="entry name" value="FER-1-LIKE"/>
    <property type="match status" value="1"/>
</dbReference>
<evidence type="ECO:0000256" key="2">
    <source>
        <dbReference type="ARBA" id="ARBA00022692"/>
    </source>
</evidence>
<dbReference type="GO" id="GO:0016020">
    <property type="term" value="C:membrane"/>
    <property type="evidence" value="ECO:0007669"/>
    <property type="project" value="UniProtKB-SubCell"/>
</dbReference>
<dbReference type="Gene3D" id="2.60.40.150">
    <property type="entry name" value="C2 domain"/>
    <property type="match status" value="1"/>
</dbReference>
<keyword evidence="4" id="KW-1133">Transmembrane helix</keyword>
<evidence type="ECO:0000256" key="3">
    <source>
        <dbReference type="ARBA" id="ARBA00022737"/>
    </source>
</evidence>
<gene>
    <name evidence="8" type="ORF">CINCED_3A014548</name>
</gene>
<evidence type="ECO:0000256" key="6">
    <source>
        <dbReference type="SAM" id="MobiDB-lite"/>
    </source>
</evidence>
<feature type="region of interest" description="Disordered" evidence="6">
    <location>
        <begin position="193"/>
        <end position="215"/>
    </location>
</feature>
<dbReference type="SUPFAM" id="SSF49562">
    <property type="entry name" value="C2 domain (Calcium/lipid-binding domain, CaLB)"/>
    <property type="match status" value="1"/>
</dbReference>
<dbReference type="EMBL" id="CABPRJ010001459">
    <property type="protein sequence ID" value="VVC37902.1"/>
    <property type="molecule type" value="Genomic_DNA"/>
</dbReference>
<protein>
    <submittedName>
        <fullName evidence="8">C2 domain,Ferlin, C-terminal domain</fullName>
    </submittedName>
</protein>
<dbReference type="CDD" id="cd08374">
    <property type="entry name" value="C2F_Ferlin"/>
    <property type="match status" value="1"/>
</dbReference>
<dbReference type="Proteomes" id="UP000325440">
    <property type="component" value="Unassembled WGS sequence"/>
</dbReference>
<evidence type="ECO:0000313" key="9">
    <source>
        <dbReference type="Proteomes" id="UP000325440"/>
    </source>
</evidence>
<keyword evidence="3" id="KW-0677">Repeat</keyword>